<reference evidence="9 10" key="1">
    <citation type="journal article" date="2010" name="Nature">
        <title>Genome sequencing and analysis of the model grass Brachypodium distachyon.</title>
        <authorList>
            <consortium name="International Brachypodium Initiative"/>
        </authorList>
    </citation>
    <scope>NUCLEOTIDE SEQUENCE [LARGE SCALE GENOMIC DNA]</scope>
    <source>
        <strain evidence="9 10">Bd21</strain>
    </source>
</reference>
<dbReference type="EMBL" id="CM000883">
    <property type="protein sequence ID" value="KQJ88992.1"/>
    <property type="molecule type" value="Genomic_DNA"/>
</dbReference>
<dbReference type="EnsemblPlants" id="KQJ88992">
    <property type="protein sequence ID" value="KQJ88992"/>
    <property type="gene ID" value="BRADI_4g22637v3"/>
</dbReference>
<dbReference type="InterPro" id="IPR017930">
    <property type="entry name" value="Myb_dom"/>
</dbReference>
<feature type="domain" description="Myb-like" evidence="7">
    <location>
        <begin position="9"/>
        <end position="61"/>
    </location>
</feature>
<keyword evidence="11" id="KW-1185">Reference proteome</keyword>
<accession>I1IMM7</accession>
<keyword evidence="3" id="KW-0805">Transcription regulation</keyword>
<evidence type="ECO:0000256" key="4">
    <source>
        <dbReference type="ARBA" id="ARBA00023125"/>
    </source>
</evidence>
<reference evidence="10" key="3">
    <citation type="submission" date="2018-08" db="UniProtKB">
        <authorList>
            <consortium name="EnsemblPlants"/>
        </authorList>
    </citation>
    <scope>IDENTIFICATION</scope>
    <source>
        <strain evidence="10">cv. Bd21</strain>
    </source>
</reference>
<dbReference type="GeneID" id="100841169"/>
<dbReference type="Gene3D" id="1.10.10.60">
    <property type="entry name" value="Homeodomain-like"/>
    <property type="match status" value="2"/>
</dbReference>
<comment type="subcellular location">
    <subcellularLocation>
        <location evidence="1">Nucleus</location>
    </subcellularLocation>
</comment>
<organism evidence="10">
    <name type="scientific">Brachypodium distachyon</name>
    <name type="common">Purple false brome</name>
    <name type="synonym">Trachynia distachya</name>
    <dbReference type="NCBI Taxonomy" id="15368"/>
    <lineage>
        <taxon>Eukaryota</taxon>
        <taxon>Viridiplantae</taxon>
        <taxon>Streptophyta</taxon>
        <taxon>Embryophyta</taxon>
        <taxon>Tracheophyta</taxon>
        <taxon>Spermatophyta</taxon>
        <taxon>Magnoliopsida</taxon>
        <taxon>Liliopsida</taxon>
        <taxon>Poales</taxon>
        <taxon>Poaceae</taxon>
        <taxon>BOP clade</taxon>
        <taxon>Pooideae</taxon>
        <taxon>Stipodae</taxon>
        <taxon>Brachypodieae</taxon>
        <taxon>Brachypodium</taxon>
    </lineage>
</organism>
<dbReference type="RefSeq" id="XP_003577718.1">
    <property type="nucleotide sequence ID" value="XM_003577670.4"/>
</dbReference>
<keyword evidence="2" id="KW-0677">Repeat</keyword>
<dbReference type="FunFam" id="1.10.10.60:FF:000001">
    <property type="entry name" value="MYB-related transcription factor"/>
    <property type="match status" value="1"/>
</dbReference>
<evidence type="ECO:0000256" key="3">
    <source>
        <dbReference type="ARBA" id="ARBA00023015"/>
    </source>
</evidence>
<evidence type="ECO:0000256" key="5">
    <source>
        <dbReference type="ARBA" id="ARBA00023163"/>
    </source>
</evidence>
<dbReference type="KEGG" id="bdi:100841169"/>
<dbReference type="HOGENOM" id="CLU_028567_6_0_1"/>
<feature type="domain" description="HTH myb-type" evidence="8">
    <location>
        <begin position="9"/>
        <end position="61"/>
    </location>
</feature>
<dbReference type="PANTHER" id="PTHR10641">
    <property type="entry name" value="MYB FAMILY TRANSCRIPTION FACTOR"/>
    <property type="match status" value="1"/>
</dbReference>
<dbReference type="SUPFAM" id="SSF46689">
    <property type="entry name" value="Homeodomain-like"/>
    <property type="match status" value="1"/>
</dbReference>
<dbReference type="OrthoDB" id="2143914at2759"/>
<evidence type="ECO:0000259" key="7">
    <source>
        <dbReference type="PROSITE" id="PS50090"/>
    </source>
</evidence>
<feature type="domain" description="Myb-like" evidence="7">
    <location>
        <begin position="62"/>
        <end position="112"/>
    </location>
</feature>
<dbReference type="InterPro" id="IPR009057">
    <property type="entry name" value="Homeodomain-like_sf"/>
</dbReference>
<dbReference type="Pfam" id="PF00249">
    <property type="entry name" value="Myb_DNA-binding"/>
    <property type="match status" value="2"/>
</dbReference>
<name>I1IMM7_BRADI</name>
<keyword evidence="4" id="KW-0238">DNA-binding</keyword>
<keyword evidence="6" id="KW-0539">Nucleus</keyword>
<protein>
    <submittedName>
        <fullName evidence="9 10">Uncharacterized protein</fullName>
    </submittedName>
</protein>
<dbReference type="CDD" id="cd00167">
    <property type="entry name" value="SANT"/>
    <property type="match status" value="2"/>
</dbReference>
<gene>
    <name evidence="10" type="primary">LOC100841169</name>
    <name evidence="9" type="ORF">BRADI_4g22637v3</name>
</gene>
<evidence type="ECO:0000313" key="9">
    <source>
        <dbReference type="EMBL" id="KQJ88992.1"/>
    </source>
</evidence>
<proteinExistence type="predicted"/>
<evidence type="ECO:0000256" key="2">
    <source>
        <dbReference type="ARBA" id="ARBA00022737"/>
    </source>
</evidence>
<dbReference type="Gramene" id="KQJ88992">
    <property type="protein sequence ID" value="KQJ88992"/>
    <property type="gene ID" value="BRADI_4g22637v3"/>
</dbReference>
<dbReference type="InterPro" id="IPR015495">
    <property type="entry name" value="Myb_TF_plants"/>
</dbReference>
<dbReference type="PROSITE" id="PS50090">
    <property type="entry name" value="MYB_LIKE"/>
    <property type="match status" value="2"/>
</dbReference>
<dbReference type="PANTHER" id="PTHR10641:SF1397">
    <property type="entry name" value="MYB TRANSCRIPTION FACTOR 69"/>
    <property type="match status" value="1"/>
</dbReference>
<dbReference type="Proteomes" id="UP000008810">
    <property type="component" value="Chromosome 4"/>
</dbReference>
<sequence>MGRPPCCDKMGVKKGPWTLEEDIVLASYVQEHGPGNWRSVPASTGLARCSKSCRLRWVNYLRPGIRRGDFTPQEDSVIVHLQSLLGNRWAAIASYLPNRTDNDIKNYWNTHLRKRLKKLEAMGAIFALPPQPPESTSTRSSSSSSYAYSVDNISRLLHGFMKTSAPPASAPTKSSQSASYADAKPSTVVHVIEANEYALPPTFDDYSFSGTGAELINFAGVQQQVSLSSIEKWLFDEAVETKDELNSSDASYSVPMLF</sequence>
<dbReference type="eggNOG" id="KOG0048">
    <property type="taxonomic scope" value="Eukaryota"/>
</dbReference>
<dbReference type="GO" id="GO:0003677">
    <property type="term" value="F:DNA binding"/>
    <property type="evidence" value="ECO:0007669"/>
    <property type="project" value="UniProtKB-KW"/>
</dbReference>
<evidence type="ECO:0000259" key="8">
    <source>
        <dbReference type="PROSITE" id="PS51294"/>
    </source>
</evidence>
<dbReference type="PROSITE" id="PS51294">
    <property type="entry name" value="HTH_MYB"/>
    <property type="match status" value="2"/>
</dbReference>
<evidence type="ECO:0000313" key="11">
    <source>
        <dbReference type="Proteomes" id="UP000008810"/>
    </source>
</evidence>
<evidence type="ECO:0000256" key="6">
    <source>
        <dbReference type="ARBA" id="ARBA00023242"/>
    </source>
</evidence>
<feature type="domain" description="HTH myb-type" evidence="8">
    <location>
        <begin position="62"/>
        <end position="116"/>
    </location>
</feature>
<dbReference type="InterPro" id="IPR001005">
    <property type="entry name" value="SANT/Myb"/>
</dbReference>
<evidence type="ECO:0000313" key="10">
    <source>
        <dbReference type="EnsemblPlants" id="KQJ88992"/>
    </source>
</evidence>
<dbReference type="SMART" id="SM00717">
    <property type="entry name" value="SANT"/>
    <property type="match status" value="2"/>
</dbReference>
<dbReference type="GO" id="GO:0009733">
    <property type="term" value="P:response to auxin"/>
    <property type="evidence" value="ECO:0000318"/>
    <property type="project" value="GO_Central"/>
</dbReference>
<dbReference type="AlphaFoldDB" id="I1IMM7"/>
<evidence type="ECO:0000256" key="1">
    <source>
        <dbReference type="ARBA" id="ARBA00004123"/>
    </source>
</evidence>
<dbReference type="GO" id="GO:0005634">
    <property type="term" value="C:nucleus"/>
    <property type="evidence" value="ECO:0007669"/>
    <property type="project" value="UniProtKB-SubCell"/>
</dbReference>
<keyword evidence="5" id="KW-0804">Transcription</keyword>
<reference evidence="9" key="2">
    <citation type="submission" date="2017-06" db="EMBL/GenBank/DDBJ databases">
        <title>WGS assembly of Brachypodium distachyon.</title>
        <authorList>
            <consortium name="The International Brachypodium Initiative"/>
            <person name="Lucas S."/>
            <person name="Harmon-Smith M."/>
            <person name="Lail K."/>
            <person name="Tice H."/>
            <person name="Grimwood J."/>
            <person name="Bruce D."/>
            <person name="Barry K."/>
            <person name="Shu S."/>
            <person name="Lindquist E."/>
            <person name="Wang M."/>
            <person name="Pitluck S."/>
            <person name="Vogel J.P."/>
            <person name="Garvin D.F."/>
            <person name="Mockler T.C."/>
            <person name="Schmutz J."/>
            <person name="Rokhsar D."/>
            <person name="Bevan M.W."/>
        </authorList>
    </citation>
    <scope>NUCLEOTIDE SEQUENCE</scope>
    <source>
        <strain evidence="9">Bd21</strain>
    </source>
</reference>